<gene>
    <name evidence="1" type="ORF">F444_01572</name>
</gene>
<evidence type="ECO:0000313" key="2">
    <source>
        <dbReference type="Proteomes" id="UP000028582"/>
    </source>
</evidence>
<sequence length="100" mass="11214">MLNCGAYGSAACLSPSLLATSASRSYRLYDAECTGKFAAGIRMNHLLSPNVDDLQLQLATSQEFRRRYTRPRTIAAWSSLRKRLCRAESKTDYRICTGRC</sequence>
<name>A0A081B080_PHYNI</name>
<comment type="caution">
    <text evidence="1">The sequence shown here is derived from an EMBL/GenBank/DDBJ whole genome shotgun (WGS) entry which is preliminary data.</text>
</comment>
<proteinExistence type="predicted"/>
<dbReference type="EMBL" id="ANJA01000284">
    <property type="protein sequence ID" value="ETO84541.1"/>
    <property type="molecule type" value="Genomic_DNA"/>
</dbReference>
<reference evidence="1 2" key="1">
    <citation type="submission" date="2013-11" db="EMBL/GenBank/DDBJ databases">
        <title>The Genome Sequence of Phytophthora parasitica P1976.</title>
        <authorList>
            <consortium name="The Broad Institute Genomics Platform"/>
            <person name="Russ C."/>
            <person name="Tyler B."/>
            <person name="Panabieres F."/>
            <person name="Shan W."/>
            <person name="Tripathy S."/>
            <person name="Grunwald N."/>
            <person name="Machado M."/>
            <person name="Johnson C.S."/>
            <person name="Walker B."/>
            <person name="Young S."/>
            <person name="Zeng Q."/>
            <person name="Gargeya S."/>
            <person name="Fitzgerald M."/>
            <person name="Haas B."/>
            <person name="Abouelleil A."/>
            <person name="Allen A.W."/>
            <person name="Alvarado L."/>
            <person name="Arachchi H.M."/>
            <person name="Berlin A.M."/>
            <person name="Chapman S.B."/>
            <person name="Gainer-Dewar J."/>
            <person name="Goldberg J."/>
            <person name="Griggs A."/>
            <person name="Gujja S."/>
            <person name="Hansen M."/>
            <person name="Howarth C."/>
            <person name="Imamovic A."/>
            <person name="Ireland A."/>
            <person name="Larimer J."/>
            <person name="McCowan C."/>
            <person name="Murphy C."/>
            <person name="Pearson M."/>
            <person name="Poon T.W."/>
            <person name="Priest M."/>
            <person name="Roberts A."/>
            <person name="Saif S."/>
            <person name="Shea T."/>
            <person name="Sisk P."/>
            <person name="Sykes S."/>
            <person name="Wortman J."/>
            <person name="Nusbaum C."/>
            <person name="Birren B."/>
        </authorList>
    </citation>
    <scope>NUCLEOTIDE SEQUENCE [LARGE SCALE GENOMIC DNA]</scope>
    <source>
        <strain evidence="1 2">P1976</strain>
    </source>
</reference>
<accession>A0A081B080</accession>
<dbReference type="AlphaFoldDB" id="A0A081B080"/>
<evidence type="ECO:0000313" key="1">
    <source>
        <dbReference type="EMBL" id="ETO84541.1"/>
    </source>
</evidence>
<dbReference type="Proteomes" id="UP000028582">
    <property type="component" value="Unassembled WGS sequence"/>
</dbReference>
<protein>
    <submittedName>
        <fullName evidence="1">Uncharacterized protein</fullName>
    </submittedName>
</protein>
<organism evidence="1 2">
    <name type="scientific">Phytophthora nicotianae P1976</name>
    <dbReference type="NCBI Taxonomy" id="1317066"/>
    <lineage>
        <taxon>Eukaryota</taxon>
        <taxon>Sar</taxon>
        <taxon>Stramenopiles</taxon>
        <taxon>Oomycota</taxon>
        <taxon>Peronosporomycetes</taxon>
        <taxon>Peronosporales</taxon>
        <taxon>Peronosporaceae</taxon>
        <taxon>Phytophthora</taxon>
    </lineage>
</organism>